<accession>A0A8S0SXM8</accession>
<sequence length="1150" mass="127999">MEESKKTYHEQEKKKMTMKIGKAGGATGAVVLLGVATLAAAAAIVSALVVRRKGRKSGKNHHSHQEVEQSLQTEFPETSNKENDQDNASAEREFILRNTSLSAKNHQCNDTADMDVVKDDSASFLFTENLKLDEKPTLEINGGTGGPAYKKKEACCSDNTKKLESAVNTEGTKKEFHLPTFDDKLLLEPESKDQKQNPEVEIELTMDDDAIGGVLCNKIIAESNQEVQENIEWEKNAVEMQFSEEDETKNCLDQEIIISTCGSMPGNIVTENYGEGGQDLVMPVFNSRLINDHENTSSNKKESSLLIATVQKIEVNGAIETAQVDDSIHKSKMHSVKRESDYSDAVIVQDYEQEISCNDNEQNVENNQCEEYVKDVQTLSIPTELPETLNEENDQDNAGKVIQFILPHPCTGTADMDVGADSASCVFANNLKLNEKPIADGSVTVINEEFHLPTVDDKLPLEPELKDEMQNREEEIELTKDDDTIEGVPIDKIMAENNQEIQENIEAKKNAVEMQFSEEEDKTKNFRDQDKIIAKCSSMPGNTATKNYGEGGRELLLPLFDSQPIIDHENTNVYKKTSLPTETVEKIEGNGTIETAQVDDSIHKASMQLVKQGCDRPDAEIIRDYEQISCHDDEQNAENSQYEDHVKDVLTFSLPKELPANDNGQDNASKEIQFILPRTHPLEKKSPCTGAADVDKIKAVSASFSFTEYLILNEKPIADGSVTVIKEEFHLPTFDDKLLLEPESKNKMHNHDVEIELAKEDGANDGSRIDKIMAEDDKNMQENIDGKQNAVEMQYSEEKTKNRHDQEIVSTGSSMPGTTVLENYGEGGKEVLSVFDSRPIIEHENVNSDDKEGSLPIETVQKSERNEAIEIAQIDDGIHIAEVQLVEQEECDYPDAEIQDCEQKISHNDDEQNTENGQCEDYAKDVQTFSSPIFSYPSNIMAGTAIEKDSMNEQLSTEAIGVVVTNMGTSANHEMKENSTLELVVCQQKESKNAEEEIEEGPETICAGIDTSEYDPIMQMSKNEEKGENNDNDNDNHNDSDDLDEDDLTNTIEESSVGTGNSPPESNTECAEESLSELSIDGKGHSKMTYMVELAEAHINQPTYSSRRRILIGALSALSWFSCTWFFGLSFVKLGLIVFLTMILSKIHGY</sequence>
<feature type="region of interest" description="Disordered" evidence="2">
    <location>
        <begin position="1023"/>
        <end position="1076"/>
    </location>
</feature>
<keyword evidence="3" id="KW-0472">Membrane</keyword>
<keyword evidence="3" id="KW-0812">Transmembrane</keyword>
<dbReference type="EMBL" id="CACTIH010005553">
    <property type="protein sequence ID" value="CAA2997370.1"/>
    <property type="molecule type" value="Genomic_DNA"/>
</dbReference>
<organism evidence="4 5">
    <name type="scientific">Olea europaea subsp. europaea</name>
    <dbReference type="NCBI Taxonomy" id="158383"/>
    <lineage>
        <taxon>Eukaryota</taxon>
        <taxon>Viridiplantae</taxon>
        <taxon>Streptophyta</taxon>
        <taxon>Embryophyta</taxon>
        <taxon>Tracheophyta</taxon>
        <taxon>Spermatophyta</taxon>
        <taxon>Magnoliopsida</taxon>
        <taxon>eudicotyledons</taxon>
        <taxon>Gunneridae</taxon>
        <taxon>Pentapetalae</taxon>
        <taxon>asterids</taxon>
        <taxon>lamiids</taxon>
        <taxon>Lamiales</taxon>
        <taxon>Oleaceae</taxon>
        <taxon>Oleeae</taxon>
        <taxon>Olea</taxon>
    </lineage>
</organism>
<feature type="compositionally biased region" description="Polar residues" evidence="2">
    <location>
        <begin position="808"/>
        <end position="818"/>
    </location>
</feature>
<keyword evidence="3" id="KW-1133">Transmembrane helix</keyword>
<comment type="caution">
    <text evidence="4">The sequence shown here is derived from an EMBL/GenBank/DDBJ whole genome shotgun (WGS) entry which is preliminary data.</text>
</comment>
<gene>
    <name evidence="4" type="ORF">OLEA9_A034607</name>
</gene>
<feature type="region of interest" description="Disordered" evidence="2">
    <location>
        <begin position="797"/>
        <end position="818"/>
    </location>
</feature>
<keyword evidence="1" id="KW-0175">Coiled coil</keyword>
<evidence type="ECO:0000256" key="1">
    <source>
        <dbReference type="SAM" id="Coils"/>
    </source>
</evidence>
<name>A0A8S0SXM8_OLEEU</name>
<dbReference type="OrthoDB" id="914242at2759"/>
<protein>
    <submittedName>
        <fullName evidence="4">Uncharacterized protein</fullName>
    </submittedName>
</protein>
<proteinExistence type="predicted"/>
<feature type="coiled-coil region" evidence="1">
    <location>
        <begin position="490"/>
        <end position="522"/>
    </location>
</feature>
<reference evidence="4 5" key="1">
    <citation type="submission" date="2019-12" db="EMBL/GenBank/DDBJ databases">
        <authorList>
            <person name="Alioto T."/>
            <person name="Alioto T."/>
            <person name="Gomez Garrido J."/>
        </authorList>
    </citation>
    <scope>NUCLEOTIDE SEQUENCE [LARGE SCALE GENOMIC DNA]</scope>
</reference>
<feature type="compositionally biased region" description="Basic and acidic residues" evidence="2">
    <location>
        <begin position="797"/>
        <end position="807"/>
    </location>
</feature>
<feature type="compositionally biased region" description="Basic and acidic residues" evidence="2">
    <location>
        <begin position="1023"/>
        <end position="1040"/>
    </location>
</feature>
<feature type="region of interest" description="Disordered" evidence="2">
    <location>
        <begin position="55"/>
        <end position="88"/>
    </location>
</feature>
<feature type="compositionally biased region" description="Polar residues" evidence="2">
    <location>
        <begin position="68"/>
        <end position="78"/>
    </location>
</feature>
<dbReference type="Gramene" id="OE9A034607T1">
    <property type="protein sequence ID" value="OE9A034607C1"/>
    <property type="gene ID" value="OE9A034607"/>
</dbReference>
<evidence type="ECO:0000256" key="3">
    <source>
        <dbReference type="SAM" id="Phobius"/>
    </source>
</evidence>
<evidence type="ECO:0000313" key="4">
    <source>
        <dbReference type="EMBL" id="CAA2997370.1"/>
    </source>
</evidence>
<feature type="transmembrane region" description="Helical" evidence="3">
    <location>
        <begin position="1125"/>
        <end position="1144"/>
    </location>
</feature>
<dbReference type="AlphaFoldDB" id="A0A8S0SXM8"/>
<feature type="compositionally biased region" description="Basic and acidic residues" evidence="2">
    <location>
        <begin position="79"/>
        <end position="88"/>
    </location>
</feature>
<keyword evidence="5" id="KW-1185">Reference proteome</keyword>
<dbReference type="Proteomes" id="UP000594638">
    <property type="component" value="Unassembled WGS sequence"/>
</dbReference>
<feature type="compositionally biased region" description="Polar residues" evidence="2">
    <location>
        <begin position="1056"/>
        <end position="1069"/>
    </location>
</feature>
<evidence type="ECO:0000313" key="5">
    <source>
        <dbReference type="Proteomes" id="UP000594638"/>
    </source>
</evidence>
<evidence type="ECO:0000256" key="2">
    <source>
        <dbReference type="SAM" id="MobiDB-lite"/>
    </source>
</evidence>